<name>B3T107_9ZZZZ</name>
<protein>
    <recommendedName>
        <fullName evidence="2">DUF1326 domain-containing protein</fullName>
    </recommendedName>
</protein>
<organism evidence="1">
    <name type="scientific">uncultured marine microorganism HF4000_008B14</name>
    <dbReference type="NCBI Taxonomy" id="455512"/>
    <lineage>
        <taxon>unclassified sequences</taxon>
        <taxon>environmental samples</taxon>
    </lineage>
</organism>
<dbReference type="PIRSF" id="PIRSF033303">
    <property type="entry name" value="UCP033303"/>
    <property type="match status" value="1"/>
</dbReference>
<dbReference type="EMBL" id="EU016571">
    <property type="protein sequence ID" value="ABZ06266.1"/>
    <property type="molecule type" value="Genomic_DNA"/>
</dbReference>
<accession>B3T107</accession>
<evidence type="ECO:0000313" key="1">
    <source>
        <dbReference type="EMBL" id="ABZ06266.1"/>
    </source>
</evidence>
<evidence type="ECO:0008006" key="2">
    <source>
        <dbReference type="Google" id="ProtNLM"/>
    </source>
</evidence>
<sequence>MPSGIQWHLRGHMVGACSCDWGCPCNFNARPTNGWCQGTYAWQIEDGKFGEINLTGLHFIWSGESPGPIHEGHVTAQVVIDSKANSQQREALLRLFHGKDGGPFAIFAAITETVLEPIFAPFEASMYGLESRVSVPGVLEIALTTIKNPVTGEPEKVSLVKPTGFTSESADLGTTTTYRFTGGFQHDHPGKYAEFAPFEYSGS</sequence>
<dbReference type="InterPro" id="IPR009758">
    <property type="entry name" value="DUF1326"/>
</dbReference>
<dbReference type="InterPro" id="IPR014581">
    <property type="entry name" value="UCP033303"/>
</dbReference>
<dbReference type="AlphaFoldDB" id="B3T107"/>
<proteinExistence type="predicted"/>
<reference evidence="1" key="1">
    <citation type="journal article" date="2008" name="ISME J.">
        <title>Genomic patterns of recombination, clonal divergence and environment in marine microbial populations.</title>
        <authorList>
            <person name="Konstantinidis K.T."/>
            <person name="Delong E.F."/>
        </authorList>
    </citation>
    <scope>NUCLEOTIDE SEQUENCE</scope>
</reference>
<gene>
    <name evidence="1" type="ORF">ALOHA_HF4000008B14ctg1g5</name>
</gene>
<dbReference type="Pfam" id="PF07040">
    <property type="entry name" value="DUF1326"/>
    <property type="match status" value="1"/>
</dbReference>